<dbReference type="Pfam" id="PF10593">
    <property type="entry name" value="Z1"/>
    <property type="match status" value="1"/>
</dbReference>
<dbReference type="EMBL" id="ADHO01000052">
    <property type="protein sequence ID" value="EFX42223.1"/>
    <property type="molecule type" value="Genomic_DNA"/>
</dbReference>
<feature type="domain" description="Putative endonuclease Z1" evidence="3">
    <location>
        <begin position="388"/>
        <end position="595"/>
    </location>
</feature>
<gene>
    <name evidence="4" type="ORF">HSUHS5_0333</name>
</gene>
<evidence type="ECO:0000313" key="5">
    <source>
        <dbReference type="Proteomes" id="UP000054093"/>
    </source>
</evidence>
<name>E7G327_9HELI</name>
<reference evidence="4 5" key="1">
    <citation type="journal article" date="2011" name="Vet. Res.">
        <title>Genome sequence of Helicobacter suis supports its role in gastric pathology.</title>
        <authorList>
            <person name="Vermoote M."/>
            <person name="Vandekerckhove T.T."/>
            <person name="Flahou B."/>
            <person name="Pasmans F."/>
            <person name="Smet A."/>
            <person name="De Groote D."/>
            <person name="Van Criekinge W."/>
            <person name="Ducatelle R."/>
            <person name="Haesebrouck F."/>
        </authorList>
    </citation>
    <scope>NUCLEOTIDE SEQUENCE [LARGE SCALE GENOMIC DNA]</scope>
    <source>
        <strain evidence="4 5">HS5</strain>
    </source>
</reference>
<evidence type="ECO:0000256" key="1">
    <source>
        <dbReference type="SAM" id="MobiDB-lite"/>
    </source>
</evidence>
<keyword evidence="4" id="KW-0255">Endonuclease</keyword>
<organism evidence="4 5">
    <name type="scientific">Helicobacter suis HS5</name>
    <dbReference type="NCBI Taxonomy" id="710394"/>
    <lineage>
        <taxon>Bacteria</taxon>
        <taxon>Pseudomonadati</taxon>
        <taxon>Campylobacterota</taxon>
        <taxon>Epsilonproteobacteria</taxon>
        <taxon>Campylobacterales</taxon>
        <taxon>Helicobacteraceae</taxon>
        <taxon>Helicobacter</taxon>
    </lineage>
</organism>
<dbReference type="Gene3D" id="3.40.50.300">
    <property type="entry name" value="P-loop containing nucleotide triphosphate hydrolases"/>
    <property type="match status" value="1"/>
</dbReference>
<dbReference type="InterPro" id="IPR027417">
    <property type="entry name" value="P-loop_NTPase"/>
</dbReference>
<dbReference type="AlphaFoldDB" id="E7G327"/>
<feature type="domain" description="Helicase/UvrB N-terminal" evidence="2">
    <location>
        <begin position="142"/>
        <end position="315"/>
    </location>
</feature>
<dbReference type="Pfam" id="PF04851">
    <property type="entry name" value="ResIII"/>
    <property type="match status" value="1"/>
</dbReference>
<feature type="region of interest" description="Disordered" evidence="1">
    <location>
        <begin position="775"/>
        <end position="807"/>
    </location>
</feature>
<dbReference type="GO" id="GO:0003677">
    <property type="term" value="F:DNA binding"/>
    <property type="evidence" value="ECO:0007669"/>
    <property type="project" value="InterPro"/>
</dbReference>
<evidence type="ECO:0000259" key="2">
    <source>
        <dbReference type="Pfam" id="PF04851"/>
    </source>
</evidence>
<dbReference type="GO" id="GO:0004519">
    <property type="term" value="F:endonuclease activity"/>
    <property type="evidence" value="ECO:0007669"/>
    <property type="project" value="UniProtKB-KW"/>
</dbReference>
<dbReference type="Proteomes" id="UP000054093">
    <property type="component" value="Unassembled WGS sequence"/>
</dbReference>
<evidence type="ECO:0000313" key="4">
    <source>
        <dbReference type="EMBL" id="EFX42223.1"/>
    </source>
</evidence>
<protein>
    <submittedName>
        <fullName evidence="4">Z1 domain-containing endonuclease</fullName>
    </submittedName>
</protein>
<dbReference type="GO" id="GO:0005524">
    <property type="term" value="F:ATP binding"/>
    <property type="evidence" value="ECO:0007669"/>
    <property type="project" value="InterPro"/>
</dbReference>
<sequence length="807" mass="94525">MDDSDYKKVFELAKNRLNEKSEVSLKDITDCIQNIRKSFSSGQASFTFGIGDGVKMSEDDYTRLYQDLSDHFINIKMEAGMSLQGEEQRKRDTRWYAEEFKPKNDNFYWDRLKRNLKSYPSKVVEALDKDTDVVMGQIGDPREDNFGVYGMAVGNVQSGKTLNYTCLIHKAMDAGYKFIVILAGDKENLRSQTQKRLNERFTEVQKERQPISLTTEDYDFNKRDSDRDTRFNLEETKPIYAVLKKNSKVLDALMKWLDPQRISEHAILLIDDESDYASVDTKKAKEEASAINRKIREILNRFKKYSYVGYTATPFANIFINYELKKDNLPDLFPRDFIHALKTATNYFGAQKIFIKEPEKFLINITDYEEAFPLKHKKKHQILELPESLVEAIFVFCLNITIRYLRGQEKHNSMLVHVSRFNDVQRQISEKLEELKRGLGDFITEAKNIFDRRFVDCNFSWEQVRKVLSKTLSSISVKLVNQESEEFSYPEDPEDEKLNVIVVGGASLSRGFTLEGLSVSYFIRDSEFYDTLMQMGRWFGYRDGYEDLCKIYMPEKIQEKFKEITNAIDDLMAQLKRMEEERKIPLDFGLAVKKAAVLRPTSGNKMRNAQRRTNKKPLSFFGVYRFVIDKQVHEKNLRILSAFVKSKEFEEKGFYKVCRGVSKGEILGFLEEFEQEFKHKEILNYLNEKDDLWDVYFHNAGSEKVDGWKVAKRNAEVEGNYLKRKYFKLSQQNLIAEIKERPALILYILELTTENGENPLEGILVPAYEVSFPRGVQNQEQEQEREERYYNAQQDNLARKKKTRRAL</sequence>
<dbReference type="InterPro" id="IPR018310">
    <property type="entry name" value="Put_endonuclease_Z1-dom"/>
</dbReference>
<dbReference type="GO" id="GO:0016787">
    <property type="term" value="F:hydrolase activity"/>
    <property type="evidence" value="ECO:0007669"/>
    <property type="project" value="InterPro"/>
</dbReference>
<evidence type="ECO:0000259" key="3">
    <source>
        <dbReference type="Pfam" id="PF10593"/>
    </source>
</evidence>
<keyword evidence="4" id="KW-0540">Nuclease</keyword>
<dbReference type="InterPro" id="IPR006935">
    <property type="entry name" value="Helicase/UvrB_N"/>
</dbReference>
<keyword evidence="4" id="KW-0378">Hydrolase</keyword>
<accession>E7G327</accession>
<comment type="caution">
    <text evidence="4">The sequence shown here is derived from an EMBL/GenBank/DDBJ whole genome shotgun (WGS) entry which is preliminary data.</text>
</comment>
<dbReference type="SUPFAM" id="SSF52540">
    <property type="entry name" value="P-loop containing nucleoside triphosphate hydrolases"/>
    <property type="match status" value="1"/>
</dbReference>
<proteinExistence type="predicted"/>